<organism evidence="1 2">
    <name type="scientific">Enterococcus ureilyticus</name>
    <dbReference type="NCBI Taxonomy" id="1131292"/>
    <lineage>
        <taxon>Bacteria</taxon>
        <taxon>Bacillati</taxon>
        <taxon>Bacillota</taxon>
        <taxon>Bacilli</taxon>
        <taxon>Lactobacillales</taxon>
        <taxon>Enterococcaceae</taxon>
        <taxon>Enterococcus</taxon>
    </lineage>
</organism>
<dbReference type="Proteomes" id="UP000094469">
    <property type="component" value="Unassembled WGS sequence"/>
</dbReference>
<proteinExistence type="predicted"/>
<sequence length="204" mass="24063">MRIILEGVTGSGKSSVFKELRLKQLKLNTLVLSEYYTLRTFEKMANKSEYVFDQLLSFIELQDQLFFEAQLDKTSNGQQQKISVCFEGFHLNAYSRELISEDEFIRIDQRLKKLGFKTVFFELPETLLKKRCIEETLMYRKSGWKNYIEALGGNEKALKIFTERQLLMIEKLQGVAGEVLRIDTSEKDWEYYTKIILSMCEMRK</sequence>
<gene>
    <name evidence="1" type="ORF">BCR24_14675</name>
</gene>
<accession>A0A1E5HD48</accession>
<evidence type="ECO:0000313" key="2">
    <source>
        <dbReference type="Proteomes" id="UP000094469"/>
    </source>
</evidence>
<protein>
    <recommendedName>
        <fullName evidence="3">Deoxynucleoside kinase domain-containing protein</fullName>
    </recommendedName>
</protein>
<reference evidence="2" key="1">
    <citation type="submission" date="2016-09" db="EMBL/GenBank/DDBJ databases">
        <authorList>
            <person name="Gulvik C.A."/>
        </authorList>
    </citation>
    <scope>NUCLEOTIDE SEQUENCE [LARGE SCALE GENOMIC DNA]</scope>
    <source>
        <strain evidence="2">LMG 26676</strain>
    </source>
</reference>
<dbReference type="AlphaFoldDB" id="A0A1E5HD48"/>
<dbReference type="EMBL" id="MIKC01000011">
    <property type="protein sequence ID" value="OEG22863.1"/>
    <property type="molecule type" value="Genomic_DNA"/>
</dbReference>
<name>A0A1E5HD48_9ENTE</name>
<evidence type="ECO:0000313" key="1">
    <source>
        <dbReference type="EMBL" id="OEG22863.1"/>
    </source>
</evidence>
<comment type="caution">
    <text evidence="1">The sequence shown here is derived from an EMBL/GenBank/DDBJ whole genome shotgun (WGS) entry which is preliminary data.</text>
</comment>
<dbReference type="OrthoDB" id="2863968at2"/>
<evidence type="ECO:0008006" key="3">
    <source>
        <dbReference type="Google" id="ProtNLM"/>
    </source>
</evidence>
<dbReference type="SUPFAM" id="SSF52540">
    <property type="entry name" value="P-loop containing nucleoside triphosphate hydrolases"/>
    <property type="match status" value="1"/>
</dbReference>
<dbReference type="Gene3D" id="3.40.50.300">
    <property type="entry name" value="P-loop containing nucleotide triphosphate hydrolases"/>
    <property type="match status" value="1"/>
</dbReference>
<dbReference type="RefSeq" id="WP_069639726.1">
    <property type="nucleotide sequence ID" value="NZ_JAFBEZ010000009.1"/>
</dbReference>
<dbReference type="STRING" id="1131292.BCR24_14675"/>
<keyword evidence="2" id="KW-1185">Reference proteome</keyword>
<dbReference type="InterPro" id="IPR027417">
    <property type="entry name" value="P-loop_NTPase"/>
</dbReference>